<dbReference type="PANTHER" id="PTHR45982:SF8">
    <property type="entry name" value="E3 UBIQUITIN-PROTEIN LIGASE HERC2-LIKE PROTEIN-RELATED"/>
    <property type="match status" value="1"/>
</dbReference>
<sequence length="407" mass="43349">MTLYTWGPNSYGQLGIKHSDDKFTPQRVEDYTADGITLLTGGGGHTCILKANGTLDVCGWNNRGQLGLGHTRDIDHLQPVCGSDLCAKWVSIACGWAHTIGLTDLGEVYAWGCNRYGQLGLGEAAKGAPTTATTVPLASSKPLHVPLQSEDDVDPVTSIAAGLRHTCVCTKSGRVYAWGSGRHGQLGLGSQTLKTGVPAHVPMPNGDCAVQVAAGQYHTLIRTASGRVYAFGSNKHGQICPDTKTECHFVYTPTLIGNLNLESSGIPLVVDCGWSHNFLMSGLKEVYAWGRNAYGQLGIGTTDASEESVSNAVLRNVEQLSCGSEHTLALLTDKTCITWGWNEHGPCGHGGTDNILSPTPLQLLSDDGIATQAECLIVGTGYGHSMAVFSIKNPVQQMRNRKQDNFE</sequence>
<keyword evidence="6" id="KW-1185">Reference proteome</keyword>
<dbReference type="EMBL" id="KQ241722">
    <property type="protein sequence ID" value="KNC85069.1"/>
    <property type="molecule type" value="Genomic_DNA"/>
</dbReference>
<feature type="repeat" description="RCC1" evidence="3">
    <location>
        <begin position="53"/>
        <end position="105"/>
    </location>
</feature>
<evidence type="ECO:0000256" key="2">
    <source>
        <dbReference type="ARBA" id="ARBA00022737"/>
    </source>
</evidence>
<feature type="domain" description="RCC1-like" evidence="4">
    <location>
        <begin position="3"/>
        <end position="387"/>
    </location>
</feature>
<organism evidence="5 6">
    <name type="scientific">Sphaeroforma arctica JP610</name>
    <dbReference type="NCBI Taxonomy" id="667725"/>
    <lineage>
        <taxon>Eukaryota</taxon>
        <taxon>Ichthyosporea</taxon>
        <taxon>Ichthyophonida</taxon>
        <taxon>Sphaeroforma</taxon>
    </lineage>
</organism>
<dbReference type="SUPFAM" id="SSF50985">
    <property type="entry name" value="RCC1/BLIP-II"/>
    <property type="match status" value="1"/>
</dbReference>
<evidence type="ECO:0000259" key="4">
    <source>
        <dbReference type="Pfam" id="PF25390"/>
    </source>
</evidence>
<evidence type="ECO:0000256" key="3">
    <source>
        <dbReference type="PROSITE-ProRule" id="PRU00235"/>
    </source>
</evidence>
<dbReference type="GO" id="GO:0005085">
    <property type="term" value="F:guanyl-nucleotide exchange factor activity"/>
    <property type="evidence" value="ECO:0007669"/>
    <property type="project" value="TreeGrafter"/>
</dbReference>
<keyword evidence="1" id="KW-0344">Guanine-nucleotide releasing factor</keyword>
<reference evidence="5 6" key="1">
    <citation type="submission" date="2011-02" db="EMBL/GenBank/DDBJ databases">
        <title>The Genome Sequence of Sphaeroforma arctica JP610.</title>
        <authorList>
            <consortium name="The Broad Institute Genome Sequencing Platform"/>
            <person name="Russ C."/>
            <person name="Cuomo C."/>
            <person name="Young S.K."/>
            <person name="Zeng Q."/>
            <person name="Gargeya S."/>
            <person name="Alvarado L."/>
            <person name="Berlin A."/>
            <person name="Chapman S.B."/>
            <person name="Chen Z."/>
            <person name="Freedman E."/>
            <person name="Gellesch M."/>
            <person name="Goldberg J."/>
            <person name="Griggs A."/>
            <person name="Gujja S."/>
            <person name="Heilman E."/>
            <person name="Heiman D."/>
            <person name="Howarth C."/>
            <person name="Mehta T."/>
            <person name="Neiman D."/>
            <person name="Pearson M."/>
            <person name="Roberts A."/>
            <person name="Saif S."/>
            <person name="Shea T."/>
            <person name="Shenoy N."/>
            <person name="Sisk P."/>
            <person name="Stolte C."/>
            <person name="Sykes S."/>
            <person name="White J."/>
            <person name="Yandava C."/>
            <person name="Burger G."/>
            <person name="Gray M.W."/>
            <person name="Holland P.W.H."/>
            <person name="King N."/>
            <person name="Lang F.B.F."/>
            <person name="Roger A.J."/>
            <person name="Ruiz-Trillo I."/>
            <person name="Haas B."/>
            <person name="Nusbaum C."/>
            <person name="Birren B."/>
        </authorList>
    </citation>
    <scope>NUCLEOTIDE SEQUENCE [LARGE SCALE GENOMIC DNA]</scope>
    <source>
        <strain evidence="5 6">JP610</strain>
    </source>
</reference>
<gene>
    <name evidence="5" type="ORF">SARC_02730</name>
</gene>
<dbReference type="GeneID" id="25903234"/>
<name>A0A0L0G849_9EUKA</name>
<protein>
    <recommendedName>
        <fullName evidence="4">RCC1-like domain-containing protein</fullName>
    </recommendedName>
</protein>
<dbReference type="RefSeq" id="XP_014158971.1">
    <property type="nucleotide sequence ID" value="XM_014303496.1"/>
</dbReference>
<dbReference type="Pfam" id="PF25390">
    <property type="entry name" value="WD40_RLD"/>
    <property type="match status" value="1"/>
</dbReference>
<dbReference type="InterPro" id="IPR051553">
    <property type="entry name" value="Ran_GTPase-activating"/>
</dbReference>
<evidence type="ECO:0000256" key="1">
    <source>
        <dbReference type="ARBA" id="ARBA00022658"/>
    </source>
</evidence>
<dbReference type="STRING" id="667725.A0A0L0G849"/>
<feature type="repeat" description="RCC1" evidence="3">
    <location>
        <begin position="106"/>
        <end position="172"/>
    </location>
</feature>
<dbReference type="Proteomes" id="UP000054560">
    <property type="component" value="Unassembled WGS sequence"/>
</dbReference>
<dbReference type="PROSITE" id="PS00626">
    <property type="entry name" value="RCC1_2"/>
    <property type="match status" value="1"/>
</dbReference>
<dbReference type="OrthoDB" id="10256179at2759"/>
<accession>A0A0L0G849</accession>
<dbReference type="PANTHER" id="PTHR45982">
    <property type="entry name" value="REGULATOR OF CHROMOSOME CONDENSATION"/>
    <property type="match status" value="1"/>
</dbReference>
<proteinExistence type="predicted"/>
<dbReference type="PRINTS" id="PR00633">
    <property type="entry name" value="RCCNDNSATION"/>
</dbReference>
<evidence type="ECO:0000313" key="5">
    <source>
        <dbReference type="EMBL" id="KNC85069.1"/>
    </source>
</evidence>
<evidence type="ECO:0000313" key="6">
    <source>
        <dbReference type="Proteomes" id="UP000054560"/>
    </source>
</evidence>
<keyword evidence="2" id="KW-0677">Repeat</keyword>
<dbReference type="InterPro" id="IPR058923">
    <property type="entry name" value="RCC1-like_dom"/>
</dbReference>
<feature type="repeat" description="RCC1" evidence="3">
    <location>
        <begin position="226"/>
        <end position="283"/>
    </location>
</feature>
<feature type="repeat" description="RCC1" evidence="3">
    <location>
        <begin position="284"/>
        <end position="333"/>
    </location>
</feature>
<feature type="repeat" description="RCC1" evidence="3">
    <location>
        <begin position="173"/>
        <end position="225"/>
    </location>
</feature>
<dbReference type="Gene3D" id="2.130.10.30">
    <property type="entry name" value="Regulator of chromosome condensation 1/beta-lactamase-inhibitor protein II"/>
    <property type="match status" value="2"/>
</dbReference>
<dbReference type="AlphaFoldDB" id="A0A0L0G849"/>
<dbReference type="InterPro" id="IPR000408">
    <property type="entry name" value="Reg_chr_condens"/>
</dbReference>
<dbReference type="PROSITE" id="PS50012">
    <property type="entry name" value="RCC1_3"/>
    <property type="match status" value="6"/>
</dbReference>
<dbReference type="GO" id="GO:0005737">
    <property type="term" value="C:cytoplasm"/>
    <property type="evidence" value="ECO:0007669"/>
    <property type="project" value="TreeGrafter"/>
</dbReference>
<feature type="repeat" description="RCC1" evidence="3">
    <location>
        <begin position="1"/>
        <end position="52"/>
    </location>
</feature>
<dbReference type="eggNOG" id="KOG1426">
    <property type="taxonomic scope" value="Eukaryota"/>
</dbReference>
<dbReference type="InterPro" id="IPR009091">
    <property type="entry name" value="RCC1/BLIP-II"/>
</dbReference>